<keyword evidence="9" id="KW-0812">Transmembrane</keyword>
<sequence>MIRSLRARLRLRHALLAPAVALVLLLLFLEAANPPAWAVRVGYVAAGAVVLAALLVPRYRLTRVATAAVVTSGVVSLVAGGLQDRAENTPGMTELLLLLCLGVRVVRQLRPGRATGLMAAVAAVVVLMPLRLQDWGDGRIEILLVALVLVMPLVVVLGLCLRLYDALRARQREAVLQAQRIEYSRDLHDFVAHHVTAIVARTRAARYTAESQSPEAIDAMLAEIEEAGSQALGSMRAMVSHLRDSGTPAGPGPAELSALRELTEEFSASGVPATLHIGSGLGPREVSARTAGVAHRVVREALTNARKYATGARHVGVAVDRAADSPNRLVVEITDDGVTAGGASGSGGGGGFGLMGLTERVAGVGGTLTSGPRERGGWRVRAELPLRIRDR</sequence>
<dbReference type="RefSeq" id="WP_168087458.1">
    <property type="nucleotide sequence ID" value="NZ_JAAVJC010000033.1"/>
</dbReference>
<comment type="caution">
    <text evidence="12">The sequence shown here is derived from an EMBL/GenBank/DDBJ whole genome shotgun (WGS) entry which is preliminary data.</text>
</comment>
<evidence type="ECO:0000259" key="10">
    <source>
        <dbReference type="Pfam" id="PF02518"/>
    </source>
</evidence>
<comment type="catalytic activity">
    <reaction evidence="1">
        <text>ATP + protein L-histidine = ADP + protein N-phospho-L-histidine.</text>
        <dbReference type="EC" id="2.7.13.3"/>
    </reaction>
</comment>
<dbReference type="InterPro" id="IPR011712">
    <property type="entry name" value="Sig_transdc_His_kin_sub3_dim/P"/>
</dbReference>
<keyword evidence="13" id="KW-1185">Reference proteome</keyword>
<keyword evidence="4" id="KW-0808">Transferase</keyword>
<evidence type="ECO:0000256" key="7">
    <source>
        <dbReference type="ARBA" id="ARBA00022840"/>
    </source>
</evidence>
<dbReference type="Gene3D" id="1.20.5.1930">
    <property type="match status" value="1"/>
</dbReference>
<evidence type="ECO:0000256" key="2">
    <source>
        <dbReference type="ARBA" id="ARBA00012438"/>
    </source>
</evidence>
<organism evidence="12 13">
    <name type="scientific">Streptomyces bohaiensis</name>
    <dbReference type="NCBI Taxonomy" id="1431344"/>
    <lineage>
        <taxon>Bacteria</taxon>
        <taxon>Bacillati</taxon>
        <taxon>Actinomycetota</taxon>
        <taxon>Actinomycetes</taxon>
        <taxon>Kitasatosporales</taxon>
        <taxon>Streptomycetaceae</taxon>
        <taxon>Streptomyces</taxon>
    </lineage>
</organism>
<dbReference type="SUPFAM" id="SSF55874">
    <property type="entry name" value="ATPase domain of HSP90 chaperone/DNA topoisomerase II/histidine kinase"/>
    <property type="match status" value="1"/>
</dbReference>
<dbReference type="EC" id="2.7.13.3" evidence="2"/>
<feature type="transmembrane region" description="Helical" evidence="9">
    <location>
        <begin position="113"/>
        <end position="130"/>
    </location>
</feature>
<evidence type="ECO:0000256" key="5">
    <source>
        <dbReference type="ARBA" id="ARBA00022741"/>
    </source>
</evidence>
<proteinExistence type="predicted"/>
<feature type="domain" description="Histidine kinase/HSP90-like ATPase" evidence="10">
    <location>
        <begin position="295"/>
        <end position="387"/>
    </location>
</feature>
<evidence type="ECO:0000313" key="12">
    <source>
        <dbReference type="EMBL" id="NJQ14671.1"/>
    </source>
</evidence>
<evidence type="ECO:0000313" key="13">
    <source>
        <dbReference type="Proteomes" id="UP000727056"/>
    </source>
</evidence>
<keyword evidence="6 12" id="KW-0418">Kinase</keyword>
<dbReference type="Gene3D" id="3.30.565.10">
    <property type="entry name" value="Histidine kinase-like ATPase, C-terminal domain"/>
    <property type="match status" value="1"/>
</dbReference>
<dbReference type="InterPro" id="IPR003594">
    <property type="entry name" value="HATPase_dom"/>
</dbReference>
<dbReference type="Pfam" id="PF07730">
    <property type="entry name" value="HisKA_3"/>
    <property type="match status" value="1"/>
</dbReference>
<evidence type="ECO:0000256" key="3">
    <source>
        <dbReference type="ARBA" id="ARBA00022553"/>
    </source>
</evidence>
<dbReference type="CDD" id="cd16917">
    <property type="entry name" value="HATPase_UhpB-NarQ-NarX-like"/>
    <property type="match status" value="1"/>
</dbReference>
<gene>
    <name evidence="12" type="ORF">HCN52_06875</name>
</gene>
<evidence type="ECO:0000259" key="11">
    <source>
        <dbReference type="Pfam" id="PF07730"/>
    </source>
</evidence>
<keyword evidence="8" id="KW-0902">Two-component regulatory system</keyword>
<name>A0ABX1C663_9ACTN</name>
<dbReference type="GO" id="GO:0016301">
    <property type="term" value="F:kinase activity"/>
    <property type="evidence" value="ECO:0007669"/>
    <property type="project" value="UniProtKB-KW"/>
</dbReference>
<dbReference type="EMBL" id="JAAVJC010000033">
    <property type="protein sequence ID" value="NJQ14671.1"/>
    <property type="molecule type" value="Genomic_DNA"/>
</dbReference>
<dbReference type="Pfam" id="PF02518">
    <property type="entry name" value="HATPase_c"/>
    <property type="match status" value="1"/>
</dbReference>
<dbReference type="PANTHER" id="PTHR24421">
    <property type="entry name" value="NITRATE/NITRITE SENSOR PROTEIN NARX-RELATED"/>
    <property type="match status" value="1"/>
</dbReference>
<accession>A0ABX1C663</accession>
<keyword evidence="9" id="KW-0472">Membrane</keyword>
<dbReference type="InterPro" id="IPR050482">
    <property type="entry name" value="Sensor_HK_TwoCompSys"/>
</dbReference>
<keyword evidence="5" id="KW-0547">Nucleotide-binding</keyword>
<protein>
    <recommendedName>
        <fullName evidence="2">histidine kinase</fullName>
        <ecNumber evidence="2">2.7.13.3</ecNumber>
    </recommendedName>
</protein>
<evidence type="ECO:0000256" key="4">
    <source>
        <dbReference type="ARBA" id="ARBA00022679"/>
    </source>
</evidence>
<evidence type="ECO:0000256" key="8">
    <source>
        <dbReference type="ARBA" id="ARBA00023012"/>
    </source>
</evidence>
<feature type="domain" description="Signal transduction histidine kinase subgroup 3 dimerisation and phosphoacceptor" evidence="11">
    <location>
        <begin position="184"/>
        <end position="245"/>
    </location>
</feature>
<evidence type="ECO:0000256" key="9">
    <source>
        <dbReference type="SAM" id="Phobius"/>
    </source>
</evidence>
<feature type="transmembrane region" description="Helical" evidence="9">
    <location>
        <begin position="142"/>
        <end position="164"/>
    </location>
</feature>
<keyword evidence="9" id="KW-1133">Transmembrane helix</keyword>
<reference evidence="12 13" key="1">
    <citation type="submission" date="2020-03" db="EMBL/GenBank/DDBJ databases">
        <title>Draft genome of Streptomyces sp. ventii, isolated from the Axial Seamount in the Pacific Ocean, and resequencing of the two type strains Streptomyces lonarensis strain NCL 716 and Streptomyces bohaiensis strain 11A07.</title>
        <authorList>
            <person name="Loughran R.M."/>
            <person name="Pfannmuller K.M."/>
            <person name="Wasson B.J."/>
            <person name="Deadmond M.C."/>
            <person name="Paddock B.E."/>
            <person name="Koyack M.J."/>
            <person name="Gallegos D.A."/>
            <person name="Mitchell E.A."/>
            <person name="Ushijima B."/>
            <person name="Saw J.H."/>
            <person name="Mcphail K.L."/>
            <person name="Videau P."/>
        </authorList>
    </citation>
    <scope>NUCLEOTIDE SEQUENCE [LARGE SCALE GENOMIC DNA]</scope>
    <source>
        <strain evidence="12 13">11A07</strain>
    </source>
</reference>
<dbReference type="PANTHER" id="PTHR24421:SF10">
    <property type="entry name" value="NITRATE_NITRITE SENSOR PROTEIN NARQ"/>
    <property type="match status" value="1"/>
</dbReference>
<keyword evidence="7" id="KW-0067">ATP-binding</keyword>
<dbReference type="InterPro" id="IPR036890">
    <property type="entry name" value="HATPase_C_sf"/>
</dbReference>
<evidence type="ECO:0000256" key="1">
    <source>
        <dbReference type="ARBA" id="ARBA00000085"/>
    </source>
</evidence>
<evidence type="ECO:0000256" key="6">
    <source>
        <dbReference type="ARBA" id="ARBA00022777"/>
    </source>
</evidence>
<dbReference type="Proteomes" id="UP000727056">
    <property type="component" value="Unassembled WGS sequence"/>
</dbReference>
<keyword evidence="3" id="KW-0597">Phosphoprotein</keyword>
<feature type="transmembrane region" description="Helical" evidence="9">
    <location>
        <begin position="41"/>
        <end position="57"/>
    </location>
</feature>